<evidence type="ECO:0000313" key="2">
    <source>
        <dbReference type="EMBL" id="GAA4950557.1"/>
    </source>
</evidence>
<dbReference type="RefSeq" id="WP_345424991.1">
    <property type="nucleotide sequence ID" value="NZ_AP031496.1"/>
</dbReference>
<organism evidence="2 3">
    <name type="scientific">Halioxenophilus aromaticivorans</name>
    <dbReference type="NCBI Taxonomy" id="1306992"/>
    <lineage>
        <taxon>Bacteria</taxon>
        <taxon>Pseudomonadati</taxon>
        <taxon>Pseudomonadota</taxon>
        <taxon>Gammaproteobacteria</taxon>
        <taxon>Alteromonadales</taxon>
        <taxon>Alteromonadaceae</taxon>
        <taxon>Halioxenophilus</taxon>
    </lineage>
</organism>
<sequence>MKWFSKSKHFQKSTKNIAVPEGNTGPKRSGWKSLFLKSAKHPISNTTPHPEKPTLTPKTLDNPIRKPDLSTTLDHVSLATKKPEILKAIVENRLTYLQAHTVWEKKAAYFFTTEEISILENYKNKKKPYAVVRACIQCGMVGNNCTCNRSWF</sequence>
<dbReference type="AlphaFoldDB" id="A0AAV3U5S7"/>
<evidence type="ECO:0000256" key="1">
    <source>
        <dbReference type="SAM" id="MobiDB-lite"/>
    </source>
</evidence>
<keyword evidence="3" id="KW-1185">Reference proteome</keyword>
<dbReference type="EMBL" id="BAABLX010000028">
    <property type="protein sequence ID" value="GAA4950557.1"/>
    <property type="molecule type" value="Genomic_DNA"/>
</dbReference>
<comment type="caution">
    <text evidence="2">The sequence shown here is derived from an EMBL/GenBank/DDBJ whole genome shotgun (WGS) entry which is preliminary data.</text>
</comment>
<accession>A0AAV3U5S7</accession>
<protein>
    <submittedName>
        <fullName evidence="2">Uncharacterized protein</fullName>
    </submittedName>
</protein>
<name>A0AAV3U5S7_9ALTE</name>
<dbReference type="Proteomes" id="UP001409585">
    <property type="component" value="Unassembled WGS sequence"/>
</dbReference>
<feature type="region of interest" description="Disordered" evidence="1">
    <location>
        <begin position="42"/>
        <end position="66"/>
    </location>
</feature>
<reference evidence="3" key="1">
    <citation type="journal article" date="2019" name="Int. J. Syst. Evol. Microbiol.">
        <title>The Global Catalogue of Microorganisms (GCM) 10K type strain sequencing project: providing services to taxonomists for standard genome sequencing and annotation.</title>
        <authorList>
            <consortium name="The Broad Institute Genomics Platform"/>
            <consortium name="The Broad Institute Genome Sequencing Center for Infectious Disease"/>
            <person name="Wu L."/>
            <person name="Ma J."/>
        </authorList>
    </citation>
    <scope>NUCLEOTIDE SEQUENCE [LARGE SCALE GENOMIC DNA]</scope>
    <source>
        <strain evidence="3">JCM 19134</strain>
    </source>
</reference>
<proteinExistence type="predicted"/>
<gene>
    <name evidence="2" type="ORF">GCM10025791_33610</name>
</gene>
<evidence type="ECO:0000313" key="3">
    <source>
        <dbReference type="Proteomes" id="UP001409585"/>
    </source>
</evidence>